<dbReference type="Gene3D" id="3.10.530.10">
    <property type="entry name" value="CPE0013-like"/>
    <property type="match status" value="1"/>
</dbReference>
<reference evidence="2" key="1">
    <citation type="submission" date="2016-11" db="EMBL/GenBank/DDBJ databases">
        <authorList>
            <person name="Varghese N."/>
            <person name="Submissions S."/>
        </authorList>
    </citation>
    <scope>NUCLEOTIDE SEQUENCE [LARGE SCALE GENOMIC DNA]</scope>
    <source>
        <strain evidence="2">DSM 17957</strain>
    </source>
</reference>
<evidence type="ECO:0000313" key="1">
    <source>
        <dbReference type="EMBL" id="SHJ41314.1"/>
    </source>
</evidence>
<dbReference type="STRING" id="1121919.SAMN02745975_02025"/>
<dbReference type="PANTHER" id="PTHR39450">
    <property type="entry name" value="MOLYBDOPTERIN OXIDOREDUCTASE, 4FE-4S CLUSTER-BINDING SUBUNIT"/>
    <property type="match status" value="1"/>
</dbReference>
<dbReference type="PANTHER" id="PTHR39450:SF1">
    <property type="entry name" value="DUF1667 DOMAIN-CONTAINING PROTEIN"/>
    <property type="match status" value="1"/>
</dbReference>
<evidence type="ECO:0000313" key="2">
    <source>
        <dbReference type="Proteomes" id="UP000184536"/>
    </source>
</evidence>
<dbReference type="RefSeq" id="WP_110941167.1">
    <property type="nucleotide sequence ID" value="NZ_FQZV01000024.1"/>
</dbReference>
<name>A0A1M6J3L9_9FIRM</name>
<organism evidence="1 2">
    <name type="scientific">Geosporobacter subterraneus DSM 17957</name>
    <dbReference type="NCBI Taxonomy" id="1121919"/>
    <lineage>
        <taxon>Bacteria</taxon>
        <taxon>Bacillati</taxon>
        <taxon>Bacillota</taxon>
        <taxon>Clostridia</taxon>
        <taxon>Peptostreptococcales</taxon>
        <taxon>Thermotaleaceae</taxon>
        <taxon>Geosporobacter</taxon>
    </lineage>
</organism>
<dbReference type="EMBL" id="FQZV01000024">
    <property type="protein sequence ID" value="SHJ41314.1"/>
    <property type="molecule type" value="Genomic_DNA"/>
</dbReference>
<dbReference type="Pfam" id="PF07892">
    <property type="entry name" value="DUF1667"/>
    <property type="match status" value="1"/>
</dbReference>
<dbReference type="Proteomes" id="UP000184536">
    <property type="component" value="Unassembled WGS sequence"/>
</dbReference>
<dbReference type="AlphaFoldDB" id="A0A1M6J3L9"/>
<accession>A0A1M6J3L9</accession>
<dbReference type="OrthoDB" id="9811531at2"/>
<gene>
    <name evidence="1" type="ORF">SAMN02745975_02025</name>
</gene>
<dbReference type="InterPro" id="IPR036593">
    <property type="entry name" value="CPE0013-like_sf"/>
</dbReference>
<dbReference type="SUPFAM" id="SSF160148">
    <property type="entry name" value="CPE0013-like"/>
    <property type="match status" value="1"/>
</dbReference>
<sequence length="120" mass="13269">MEKRDMVCIVCPMGCRLTLKEDASQPGGYEILGNQCKRGIDYAIKETTNPTRTITSTVKIKNALLNRLPVRTDQPIAKGKIFECMRQLDAVEVTAPVKMGEVIVENILDTGVNIIASRSM</sequence>
<dbReference type="InterPro" id="IPR012460">
    <property type="entry name" value="DUF1667"/>
</dbReference>
<proteinExistence type="predicted"/>
<keyword evidence="2" id="KW-1185">Reference proteome</keyword>
<protein>
    <submittedName>
        <fullName evidence="1">CxxC motif-containing protein</fullName>
    </submittedName>
</protein>